<gene>
    <name evidence="1" type="ORF">SNOG_01418</name>
</gene>
<dbReference type="GeneID" id="5968904"/>
<dbReference type="EMBL" id="CH445326">
    <property type="protein sequence ID" value="EAT91067.1"/>
    <property type="molecule type" value="Genomic_DNA"/>
</dbReference>
<sequence>MSSGASTSLSASNDVILCTVCTILTIHTCHVCGGHHARDDGETPFKRRSLIWNTVIPNRHAHSAAVVVRLETIDFDTSHQNTSIYPAKLDSVDDLITQPFSTTLVEISFDIFTFNIGTPRPLMTTFTST</sequence>
<dbReference type="AlphaFoldDB" id="Q0V3J6"/>
<dbReference type="Proteomes" id="UP000001055">
    <property type="component" value="Unassembled WGS sequence"/>
</dbReference>
<dbReference type="KEGG" id="pno:SNOG_01418"/>
<protein>
    <submittedName>
        <fullName evidence="1">Uncharacterized protein</fullName>
    </submittedName>
</protein>
<dbReference type="InParanoid" id="Q0V3J6"/>
<dbReference type="RefSeq" id="XP_001792059.1">
    <property type="nucleotide sequence ID" value="XM_001792007.1"/>
</dbReference>
<evidence type="ECO:0000313" key="1">
    <source>
        <dbReference type="EMBL" id="EAT91067.1"/>
    </source>
</evidence>
<reference evidence="2" key="1">
    <citation type="journal article" date="2007" name="Plant Cell">
        <title>Dothideomycete-plant interactions illuminated by genome sequencing and EST analysis of the wheat pathogen Stagonospora nodorum.</title>
        <authorList>
            <person name="Hane J.K."/>
            <person name="Lowe R.G."/>
            <person name="Solomon P.S."/>
            <person name="Tan K.C."/>
            <person name="Schoch C.L."/>
            <person name="Spatafora J.W."/>
            <person name="Crous P.W."/>
            <person name="Kodira C."/>
            <person name="Birren B.W."/>
            <person name="Galagan J.E."/>
            <person name="Torriani S.F."/>
            <person name="McDonald B.A."/>
            <person name="Oliver R.P."/>
        </authorList>
    </citation>
    <scope>NUCLEOTIDE SEQUENCE [LARGE SCALE GENOMIC DNA]</scope>
    <source>
        <strain evidence="2">SN15 / ATCC MYA-4574 / FGSC 10173</strain>
    </source>
</reference>
<proteinExistence type="predicted"/>
<accession>Q0V3J6</accession>
<name>Q0V3J6_PHANO</name>
<organism evidence="1 2">
    <name type="scientific">Phaeosphaeria nodorum (strain SN15 / ATCC MYA-4574 / FGSC 10173)</name>
    <name type="common">Glume blotch fungus</name>
    <name type="synonym">Parastagonospora nodorum</name>
    <dbReference type="NCBI Taxonomy" id="321614"/>
    <lineage>
        <taxon>Eukaryota</taxon>
        <taxon>Fungi</taxon>
        <taxon>Dikarya</taxon>
        <taxon>Ascomycota</taxon>
        <taxon>Pezizomycotina</taxon>
        <taxon>Dothideomycetes</taxon>
        <taxon>Pleosporomycetidae</taxon>
        <taxon>Pleosporales</taxon>
        <taxon>Pleosporineae</taxon>
        <taxon>Phaeosphaeriaceae</taxon>
        <taxon>Parastagonospora</taxon>
    </lineage>
</organism>
<evidence type="ECO:0000313" key="2">
    <source>
        <dbReference type="Proteomes" id="UP000001055"/>
    </source>
</evidence>